<evidence type="ECO:0000313" key="2">
    <source>
        <dbReference type="Proteomes" id="UP001344906"/>
    </source>
</evidence>
<dbReference type="EMBL" id="BSRI01000001">
    <property type="protein sequence ID" value="GLV54911.1"/>
    <property type="molecule type" value="Genomic_DNA"/>
</dbReference>
<organism evidence="1 2">
    <name type="scientific">Dictyobacter halimunensis</name>
    <dbReference type="NCBI Taxonomy" id="3026934"/>
    <lineage>
        <taxon>Bacteria</taxon>
        <taxon>Bacillati</taxon>
        <taxon>Chloroflexota</taxon>
        <taxon>Ktedonobacteria</taxon>
        <taxon>Ktedonobacterales</taxon>
        <taxon>Dictyobacteraceae</taxon>
        <taxon>Dictyobacter</taxon>
    </lineage>
</organism>
<comment type="caution">
    <text evidence="1">The sequence shown here is derived from an EMBL/GenBank/DDBJ whole genome shotgun (WGS) entry which is preliminary data.</text>
</comment>
<name>A0ABQ6FL06_9CHLR</name>
<accession>A0ABQ6FL06</accession>
<evidence type="ECO:0000313" key="1">
    <source>
        <dbReference type="EMBL" id="GLV54911.1"/>
    </source>
</evidence>
<sequence>MNPMPKGLILTHIFLIKLEKPIARDGLVKQSTVARNPDGRFTDSICKCG</sequence>
<dbReference type="Proteomes" id="UP001344906">
    <property type="component" value="Unassembled WGS sequence"/>
</dbReference>
<keyword evidence="2" id="KW-1185">Reference proteome</keyword>
<gene>
    <name evidence="1" type="ORF">KDH_17580</name>
</gene>
<reference evidence="1 2" key="1">
    <citation type="submission" date="2023-02" db="EMBL/GenBank/DDBJ databases">
        <title>Dictyobacter halimunensis sp. nov., a new member of the class Ktedonobacteria from forest soil in a geothermal area.</title>
        <authorList>
            <person name="Rachmania M.K."/>
            <person name="Ningsih F."/>
            <person name="Sakai Y."/>
            <person name="Yabe S."/>
            <person name="Yokota A."/>
            <person name="Sjamsuridzal W."/>
        </authorList>
    </citation>
    <scope>NUCLEOTIDE SEQUENCE [LARGE SCALE GENOMIC DNA]</scope>
    <source>
        <strain evidence="1 2">S3.2.2.5</strain>
    </source>
</reference>
<proteinExistence type="predicted"/>
<protein>
    <submittedName>
        <fullName evidence="1">Uncharacterized protein</fullName>
    </submittedName>
</protein>